<evidence type="ECO:0000313" key="2">
    <source>
        <dbReference type="Proteomes" id="UP000199427"/>
    </source>
</evidence>
<dbReference type="Proteomes" id="UP000199427">
    <property type="component" value="Unassembled WGS sequence"/>
</dbReference>
<dbReference type="Pfam" id="PF01312">
    <property type="entry name" value="Bac_export_2"/>
    <property type="match status" value="1"/>
</dbReference>
<gene>
    <name evidence="1" type="ORF">SAMN05216362_101118</name>
</gene>
<reference evidence="1 2" key="1">
    <citation type="submission" date="2016-10" db="EMBL/GenBank/DDBJ databases">
        <authorList>
            <person name="de Groot N.N."/>
        </authorList>
    </citation>
    <scope>NUCLEOTIDE SEQUENCE [LARGE SCALE GENOMIC DNA]</scope>
    <source>
        <strain evidence="1 2">DSM 21633</strain>
    </source>
</reference>
<evidence type="ECO:0000313" key="1">
    <source>
        <dbReference type="EMBL" id="SEP56683.1"/>
    </source>
</evidence>
<dbReference type="PANTHER" id="PTHR30531">
    <property type="entry name" value="FLAGELLAR BIOSYNTHETIC PROTEIN FLHB"/>
    <property type="match status" value="1"/>
</dbReference>
<dbReference type="RefSeq" id="WP_091772066.1">
    <property type="nucleotide sequence ID" value="NZ_FOES01000001.1"/>
</dbReference>
<name>A0A1H8YX78_9BACI</name>
<organism evidence="1 2">
    <name type="scientific">Piscibacillus halophilus</name>
    <dbReference type="NCBI Taxonomy" id="571933"/>
    <lineage>
        <taxon>Bacteria</taxon>
        <taxon>Bacillati</taxon>
        <taxon>Bacillota</taxon>
        <taxon>Bacilli</taxon>
        <taxon>Bacillales</taxon>
        <taxon>Bacillaceae</taxon>
        <taxon>Piscibacillus</taxon>
    </lineage>
</organism>
<dbReference type="GO" id="GO:0009306">
    <property type="term" value="P:protein secretion"/>
    <property type="evidence" value="ECO:0007669"/>
    <property type="project" value="InterPro"/>
</dbReference>
<dbReference type="AlphaFoldDB" id="A0A1H8YX78"/>
<dbReference type="STRING" id="571933.SAMN05216362_101118"/>
<dbReference type="OrthoDB" id="5244399at2"/>
<dbReference type="Gene3D" id="3.40.1690.10">
    <property type="entry name" value="secretion proteins EscU"/>
    <property type="match status" value="1"/>
</dbReference>
<dbReference type="GO" id="GO:0005886">
    <property type="term" value="C:plasma membrane"/>
    <property type="evidence" value="ECO:0007669"/>
    <property type="project" value="TreeGrafter"/>
</dbReference>
<dbReference type="InterPro" id="IPR029025">
    <property type="entry name" value="T3SS_substrate_exporter_C"/>
</dbReference>
<protein>
    <submittedName>
        <fullName evidence="1">Flagellar biosynthesis protein</fullName>
    </submittedName>
</protein>
<sequence>MNKRHKAFALKYDEQEDSAPKVVAKGKGLVADEIMERAKNADVPVYEDESLVNLLEEININESIPEELYEIVAEVFAFIYQTDKKYD</sequence>
<keyword evidence="1" id="KW-0282">Flagellum</keyword>
<dbReference type="EMBL" id="FOES01000001">
    <property type="protein sequence ID" value="SEP56683.1"/>
    <property type="molecule type" value="Genomic_DNA"/>
</dbReference>
<proteinExistence type="predicted"/>
<dbReference type="SUPFAM" id="SSF160544">
    <property type="entry name" value="EscU C-terminal domain-like"/>
    <property type="match status" value="1"/>
</dbReference>
<keyword evidence="2" id="KW-1185">Reference proteome</keyword>
<dbReference type="PANTHER" id="PTHR30531:SF12">
    <property type="entry name" value="FLAGELLAR BIOSYNTHETIC PROTEIN FLHB"/>
    <property type="match status" value="1"/>
</dbReference>
<accession>A0A1H8YX78</accession>
<keyword evidence="1" id="KW-0966">Cell projection</keyword>
<dbReference type="InterPro" id="IPR006135">
    <property type="entry name" value="T3SS_substrate_exporter"/>
</dbReference>
<keyword evidence="1" id="KW-0969">Cilium</keyword>